<keyword evidence="1" id="KW-0472">Membrane</keyword>
<evidence type="ECO:0000313" key="3">
    <source>
        <dbReference type="Proteomes" id="UP000608754"/>
    </source>
</evidence>
<dbReference type="Gene3D" id="3.40.50.1000">
    <property type="entry name" value="HAD superfamily/HAD-like"/>
    <property type="match status" value="1"/>
</dbReference>
<keyword evidence="1" id="KW-1133">Transmembrane helix</keyword>
<dbReference type="Gene3D" id="1.20.1440.100">
    <property type="entry name" value="SG protein - dephosphorylation function"/>
    <property type="match status" value="1"/>
</dbReference>
<dbReference type="GO" id="GO:0016787">
    <property type="term" value="F:hydrolase activity"/>
    <property type="evidence" value="ECO:0007669"/>
    <property type="project" value="UniProtKB-KW"/>
</dbReference>
<comment type="caution">
    <text evidence="2">The sequence shown here is derived from an EMBL/GenBank/DDBJ whole genome shotgun (WGS) entry which is preliminary data.</text>
</comment>
<dbReference type="EMBL" id="JADGIK010000002">
    <property type="protein sequence ID" value="MBF0596607.1"/>
    <property type="molecule type" value="Genomic_DNA"/>
</dbReference>
<keyword evidence="1" id="KW-0812">Transmembrane</keyword>
<dbReference type="AlphaFoldDB" id="A0A8J7FS70"/>
<feature type="transmembrane region" description="Helical" evidence="1">
    <location>
        <begin position="20"/>
        <end position="45"/>
    </location>
</feature>
<evidence type="ECO:0000313" key="2">
    <source>
        <dbReference type="EMBL" id="MBF0596607.1"/>
    </source>
</evidence>
<dbReference type="RefSeq" id="WP_194182137.1">
    <property type="nucleotide sequence ID" value="NZ_JADGIK010000002.1"/>
</dbReference>
<keyword evidence="3" id="KW-1185">Reference proteome</keyword>
<dbReference type="InterPro" id="IPR023214">
    <property type="entry name" value="HAD_sf"/>
</dbReference>
<organism evidence="2 3">
    <name type="scientific">Faecalibacter rhinopitheci</name>
    <dbReference type="NCBI Taxonomy" id="2779678"/>
    <lineage>
        <taxon>Bacteria</taxon>
        <taxon>Pseudomonadati</taxon>
        <taxon>Bacteroidota</taxon>
        <taxon>Flavobacteriia</taxon>
        <taxon>Flavobacteriales</taxon>
        <taxon>Weeksellaceae</taxon>
        <taxon>Faecalibacter</taxon>
    </lineage>
</organism>
<gene>
    <name evidence="2" type="ORF">IM532_03900</name>
</gene>
<reference evidence="2" key="1">
    <citation type="submission" date="2020-10" db="EMBL/GenBank/DDBJ databases">
        <authorList>
            <person name="Lu T."/>
            <person name="Wang Q."/>
            <person name="Han X."/>
        </authorList>
    </citation>
    <scope>NUCLEOTIDE SEQUENCE</scope>
    <source>
        <strain evidence="2">WQ 117</strain>
    </source>
</reference>
<dbReference type="InterPro" id="IPR036412">
    <property type="entry name" value="HAD-like_sf"/>
</dbReference>
<keyword evidence="2" id="KW-0378">Hydrolase</keyword>
<dbReference type="Proteomes" id="UP000608754">
    <property type="component" value="Unassembled WGS sequence"/>
</dbReference>
<evidence type="ECO:0000256" key="1">
    <source>
        <dbReference type="SAM" id="Phobius"/>
    </source>
</evidence>
<sequence>MVKKIVFDFDKTLVRINTFPLWILFVLVFSMLKFEFRYNLLILLIQRKISKRISHDEFKREILEIKLSDSYYKTFARIIKYFVNQKVYDLLVKEYQNHHMIIISSAAPEKYLKPCIKKIFPTFNNEIIVIGASVSNGKFSNNYKEEKYLNLLKEKYLLSGELVEEFYTDSIDDLPLALNSKKVILVSPTVTSLNKYKAQYKNKLEII</sequence>
<dbReference type="SUPFAM" id="SSF56784">
    <property type="entry name" value="HAD-like"/>
    <property type="match status" value="1"/>
</dbReference>
<accession>A0A8J7FS70</accession>
<name>A0A8J7FS70_9FLAO</name>
<protein>
    <submittedName>
        <fullName evidence="2">Haloacid dehalogenase-like hydrolase</fullName>
    </submittedName>
</protein>
<proteinExistence type="predicted"/>
<dbReference type="Pfam" id="PF12710">
    <property type="entry name" value="HAD"/>
    <property type="match status" value="1"/>
</dbReference>